<protein>
    <submittedName>
        <fullName evidence="11">TrkH family potassium uptake protein</fullName>
    </submittedName>
</protein>
<keyword evidence="8" id="KW-0406">Ion transport</keyword>
<dbReference type="InterPro" id="IPR004772">
    <property type="entry name" value="TrkH"/>
</dbReference>
<feature type="transmembrane region" description="Helical" evidence="10">
    <location>
        <begin position="183"/>
        <end position="206"/>
    </location>
</feature>
<feature type="transmembrane region" description="Helical" evidence="10">
    <location>
        <begin position="344"/>
        <end position="366"/>
    </location>
</feature>
<feature type="transmembrane region" description="Helical" evidence="10">
    <location>
        <begin position="122"/>
        <end position="142"/>
    </location>
</feature>
<feature type="transmembrane region" description="Helical" evidence="10">
    <location>
        <begin position="7"/>
        <end position="24"/>
    </location>
</feature>
<dbReference type="NCBIfam" id="TIGR00933">
    <property type="entry name" value="2a38"/>
    <property type="match status" value="1"/>
</dbReference>
<accession>A0AAU8JI38</accession>
<keyword evidence="4" id="KW-0633">Potassium transport</keyword>
<dbReference type="EMBL" id="CP159837">
    <property type="protein sequence ID" value="XCM38113.1"/>
    <property type="molecule type" value="Genomic_DNA"/>
</dbReference>
<feature type="transmembrane region" description="Helical" evidence="10">
    <location>
        <begin position="378"/>
        <end position="399"/>
    </location>
</feature>
<dbReference type="InterPro" id="IPR003445">
    <property type="entry name" value="Cat_transpt"/>
</dbReference>
<feature type="transmembrane region" description="Helical" evidence="10">
    <location>
        <begin position="36"/>
        <end position="55"/>
    </location>
</feature>
<keyword evidence="6" id="KW-0630">Potassium</keyword>
<name>A0AAU8JI38_9CYAN</name>
<evidence type="ECO:0000256" key="7">
    <source>
        <dbReference type="ARBA" id="ARBA00022989"/>
    </source>
</evidence>
<dbReference type="AlphaFoldDB" id="A0AAU8JI38"/>
<dbReference type="Pfam" id="PF02386">
    <property type="entry name" value="TrkH"/>
    <property type="match status" value="1"/>
</dbReference>
<keyword evidence="2" id="KW-0813">Transport</keyword>
<evidence type="ECO:0000313" key="11">
    <source>
        <dbReference type="EMBL" id="XCM38113.1"/>
    </source>
</evidence>
<keyword evidence="5 10" id="KW-0812">Transmembrane</keyword>
<proteinExistence type="predicted"/>
<evidence type="ECO:0000256" key="4">
    <source>
        <dbReference type="ARBA" id="ARBA00022538"/>
    </source>
</evidence>
<evidence type="ECO:0000256" key="3">
    <source>
        <dbReference type="ARBA" id="ARBA00022475"/>
    </source>
</evidence>
<organism evidence="11">
    <name type="scientific">Planktothricoides raciborskii GIHE-MW2</name>
    <dbReference type="NCBI Taxonomy" id="2792601"/>
    <lineage>
        <taxon>Bacteria</taxon>
        <taxon>Bacillati</taxon>
        <taxon>Cyanobacteriota</taxon>
        <taxon>Cyanophyceae</taxon>
        <taxon>Oscillatoriophycideae</taxon>
        <taxon>Oscillatoriales</taxon>
        <taxon>Oscillatoriaceae</taxon>
        <taxon>Planktothricoides</taxon>
    </lineage>
</organism>
<sequence length="444" mass="48238">MTVSRTICLGFLAIISVGTILLLLPWSTTEPGFSDVITALFTSTSAVCVTGLVVKDTGTYYTGFGQFIIVLLIQLGGLGYMTASSFLLLLLGRKFRLREKLAIQQSLDKPGMAGVLQLVKSIIAATLIVEITGIFLLMLVFIPNYGQAYGLWLSIFHSVSAFNNAGFGLFYDNLVQYVGNPLINLAITLLIILGGIGYQVMMELFYWMRDRLQGRSQRVIFSLHFKIATTTTIFLLIFGTLIFFIIEFSNPNTLASLTFGEKILAAWFQSVTTRTAGFNSIDIGKMTTAGLCLSIVLMFIGASPGSTGGGIKTTTFRVLLNTAQTVVQGRQQVLSFQRQIPIELVLKAVGLIMTAMFTVFAATMMICISDPEIPAIQILFEVVSAFATVGLSTGITASLTPFAKLVLVLTMYIGRVGPLLLMNAILGEPQPTTLRYPDEELLVG</sequence>
<keyword evidence="7 10" id="KW-1133">Transmembrane helix</keyword>
<feature type="transmembrane region" description="Helical" evidence="10">
    <location>
        <begin position="227"/>
        <end position="246"/>
    </location>
</feature>
<feature type="transmembrane region" description="Helical" evidence="10">
    <location>
        <begin position="149"/>
        <end position="171"/>
    </location>
</feature>
<gene>
    <name evidence="11" type="ORF">ABWT76_000939</name>
</gene>
<keyword evidence="3" id="KW-1003">Cell membrane</keyword>
<reference evidence="11" key="1">
    <citation type="submission" date="2024-07" db="EMBL/GenBank/DDBJ databases">
        <authorList>
            <person name="Kim Y.J."/>
            <person name="Jeong J.Y."/>
        </authorList>
    </citation>
    <scope>NUCLEOTIDE SEQUENCE</scope>
    <source>
        <strain evidence="11">GIHE-MW2</strain>
    </source>
</reference>
<dbReference type="PANTHER" id="PTHR32024">
    <property type="entry name" value="TRK SYSTEM POTASSIUM UPTAKE PROTEIN TRKG-RELATED"/>
    <property type="match status" value="1"/>
</dbReference>
<comment type="subcellular location">
    <subcellularLocation>
        <location evidence="1">Cell membrane</location>
        <topology evidence="1">Multi-pass membrane protein</topology>
    </subcellularLocation>
</comment>
<dbReference type="PANTHER" id="PTHR32024:SF1">
    <property type="entry name" value="KTR SYSTEM POTASSIUM UPTAKE PROTEIN B"/>
    <property type="match status" value="1"/>
</dbReference>
<dbReference type="GO" id="GO:0005886">
    <property type="term" value="C:plasma membrane"/>
    <property type="evidence" value="ECO:0007669"/>
    <property type="project" value="UniProtKB-SubCell"/>
</dbReference>
<feature type="transmembrane region" description="Helical" evidence="10">
    <location>
        <begin position="405"/>
        <end position="426"/>
    </location>
</feature>
<dbReference type="GO" id="GO:0015379">
    <property type="term" value="F:potassium:chloride symporter activity"/>
    <property type="evidence" value="ECO:0007669"/>
    <property type="project" value="InterPro"/>
</dbReference>
<evidence type="ECO:0000256" key="8">
    <source>
        <dbReference type="ARBA" id="ARBA00023065"/>
    </source>
</evidence>
<evidence type="ECO:0000256" key="10">
    <source>
        <dbReference type="SAM" id="Phobius"/>
    </source>
</evidence>
<keyword evidence="9 10" id="KW-0472">Membrane</keyword>
<evidence type="ECO:0000256" key="6">
    <source>
        <dbReference type="ARBA" id="ARBA00022958"/>
    </source>
</evidence>
<evidence type="ECO:0000256" key="5">
    <source>
        <dbReference type="ARBA" id="ARBA00022692"/>
    </source>
</evidence>
<evidence type="ECO:0000256" key="1">
    <source>
        <dbReference type="ARBA" id="ARBA00004651"/>
    </source>
</evidence>
<evidence type="ECO:0000256" key="9">
    <source>
        <dbReference type="ARBA" id="ARBA00023136"/>
    </source>
</evidence>
<dbReference type="RefSeq" id="WP_054468521.1">
    <property type="nucleotide sequence ID" value="NZ_CP159837.1"/>
</dbReference>
<evidence type="ECO:0000256" key="2">
    <source>
        <dbReference type="ARBA" id="ARBA00022448"/>
    </source>
</evidence>
<feature type="transmembrane region" description="Helical" evidence="10">
    <location>
        <begin position="67"/>
        <end position="91"/>
    </location>
</feature>